<comment type="caution">
    <text evidence="1">The sequence shown here is derived from an EMBL/GenBank/DDBJ whole genome shotgun (WGS) entry which is preliminary data.</text>
</comment>
<evidence type="ECO:0000313" key="1">
    <source>
        <dbReference type="EMBL" id="RXK81697.1"/>
    </source>
</evidence>
<dbReference type="EMBL" id="SDHZ01000003">
    <property type="protein sequence ID" value="RXK81697.1"/>
    <property type="molecule type" value="Genomic_DNA"/>
</dbReference>
<sequence length="85" mass="10028">MYLHYNVEPHFLKEKFEIFHPVGSIAESDSFAKQLMQKQDQGKTYSDFCLMDMSKEKVLKPYSIDELAKKPRVIKERGNERGMKL</sequence>
<name>A0A4Q1D3I8_9BACT</name>
<dbReference type="RefSeq" id="WP_129005094.1">
    <property type="nucleotide sequence ID" value="NZ_SDHZ01000003.1"/>
</dbReference>
<dbReference type="OrthoDB" id="679838at2"/>
<dbReference type="Proteomes" id="UP000290545">
    <property type="component" value="Unassembled WGS sequence"/>
</dbReference>
<keyword evidence="2" id="KW-1185">Reference proteome</keyword>
<reference evidence="1 2" key="1">
    <citation type="submission" date="2019-01" db="EMBL/GenBank/DDBJ databases">
        <title>Filimonas sp. strain TTM-71.</title>
        <authorList>
            <person name="Chen W.-M."/>
        </authorList>
    </citation>
    <scope>NUCLEOTIDE SEQUENCE [LARGE SCALE GENOMIC DNA]</scope>
    <source>
        <strain evidence="1 2">TTM-71</strain>
    </source>
</reference>
<gene>
    <name evidence="1" type="ORF">ESB13_18040</name>
</gene>
<dbReference type="AlphaFoldDB" id="A0A4Q1D3I8"/>
<proteinExistence type="predicted"/>
<protein>
    <submittedName>
        <fullName evidence="1">Uncharacterized protein</fullName>
    </submittedName>
</protein>
<evidence type="ECO:0000313" key="2">
    <source>
        <dbReference type="Proteomes" id="UP000290545"/>
    </source>
</evidence>
<accession>A0A4Q1D3I8</accession>
<organism evidence="1 2">
    <name type="scientific">Filimonas effusa</name>
    <dbReference type="NCBI Taxonomy" id="2508721"/>
    <lineage>
        <taxon>Bacteria</taxon>
        <taxon>Pseudomonadati</taxon>
        <taxon>Bacteroidota</taxon>
        <taxon>Chitinophagia</taxon>
        <taxon>Chitinophagales</taxon>
        <taxon>Chitinophagaceae</taxon>
        <taxon>Filimonas</taxon>
    </lineage>
</organism>